<dbReference type="EMBL" id="FNAI01000002">
    <property type="protein sequence ID" value="SDD61932.1"/>
    <property type="molecule type" value="Genomic_DNA"/>
</dbReference>
<gene>
    <name evidence="1" type="ORF">SAMN05216464_10288</name>
</gene>
<dbReference type="STRING" id="1391627.SAMN05216464_10288"/>
<evidence type="ECO:0000313" key="2">
    <source>
        <dbReference type="Proteomes" id="UP000199072"/>
    </source>
</evidence>
<dbReference type="Proteomes" id="UP000199072">
    <property type="component" value="Unassembled WGS sequence"/>
</dbReference>
<protein>
    <submittedName>
        <fullName evidence="1">Uncharacterized protein</fullName>
    </submittedName>
</protein>
<keyword evidence="2" id="KW-1185">Reference proteome</keyword>
<sequence length="53" mass="6294">MFLLIAFLGYLYKNTCGKCRYLNVNHKQRIKQFVLKKIKIFKQKSLPFLGEGL</sequence>
<proteinExistence type="predicted"/>
<evidence type="ECO:0000313" key="1">
    <source>
        <dbReference type="EMBL" id="SDD61932.1"/>
    </source>
</evidence>
<reference evidence="1 2" key="1">
    <citation type="submission" date="2016-10" db="EMBL/GenBank/DDBJ databases">
        <authorList>
            <person name="de Groot N.N."/>
        </authorList>
    </citation>
    <scope>NUCLEOTIDE SEQUENCE [LARGE SCALE GENOMIC DNA]</scope>
    <source>
        <strain evidence="1 2">47C3B</strain>
    </source>
</reference>
<organism evidence="1 2">
    <name type="scientific">Mucilaginibacter pineti</name>
    <dbReference type="NCBI Taxonomy" id="1391627"/>
    <lineage>
        <taxon>Bacteria</taxon>
        <taxon>Pseudomonadati</taxon>
        <taxon>Bacteroidota</taxon>
        <taxon>Sphingobacteriia</taxon>
        <taxon>Sphingobacteriales</taxon>
        <taxon>Sphingobacteriaceae</taxon>
        <taxon>Mucilaginibacter</taxon>
    </lineage>
</organism>
<dbReference type="AlphaFoldDB" id="A0A1G6W7U8"/>
<accession>A0A1G6W7U8</accession>
<name>A0A1G6W7U8_9SPHI</name>